<dbReference type="EMBL" id="CP059404">
    <property type="protein sequence ID" value="QNE89952.1"/>
    <property type="molecule type" value="Genomic_DNA"/>
</dbReference>
<gene>
    <name evidence="5" type="ORF">H0194_02660</name>
</gene>
<dbReference type="Pfam" id="PF13439">
    <property type="entry name" value="Glyco_transf_4"/>
    <property type="match status" value="1"/>
</dbReference>
<proteinExistence type="predicted"/>
<name>A0A7G7CQT6_9CORY</name>
<feature type="domain" description="Glycosyl transferase family 1" evidence="3">
    <location>
        <begin position="546"/>
        <end position="668"/>
    </location>
</feature>
<sequence>MNKALVYGDISPNVIDGSSVWLMSITEIMAGIFDEVHLQLKMVPQTDKLLDAVIHIDNVIIHYPPSHLPELEVESVVGVLENIVEQEQPSVLIARGLSLCNELSRSPRLAPVLWSYITDLPFPLESTSENNLGRLNRVALRSRKLFVQTEAARSYLEALTPAAAGKTHLMYPMIPSYEKNGGSETLDGPLKIVYSGKMAKDWKTLEMLAIPRHLRELGIDAELYVIGDKINKDRNNPQWANEMKRAIVTAHEDPSSGVTWLGSMPRKQVLEQISSMDIGLGWRTEKLDYSLEISTKFLEYSSLGIPTLLNRTLDMERMLGVDYPFFTQASATSKQAAQQIAASIGQLGRRNGKLQEAVKDYSMSAARERLHGYFLSAGAIGDNQGAVTEPLKMAIVSHDFKFMGELVDSLSTDPNFILRQDAWDTLRDHDEKHSLEVCGWADVVFCEFAGPFLNWYAQNKRPGQKLITRMHGFEVRGPAPWLLNLDFEQVDEVIFVSEHYRRLAVEKLGISRERTRIISNTIDTVDFDRPKMENAQFNLGLVGFVPFLKRPDRAIKLLSKLIEVDPRYNLRIRGRAPWEYPYVWKDNVQRSSYLELFQTVAQNSELKSRIVFEDFGSDISSWFRSIGVVLSPSENESFHLAPAEGMASRAVPVVWDRDGARDIFGHYVVDGTDDAVDRVLNLRDHETFCREGRIARDYALQWGVDELMDKWRGLFRESH</sequence>
<organism evidence="5 6">
    <name type="scientific">Corynebacterium incognita</name>
    <dbReference type="NCBI Taxonomy" id="2754725"/>
    <lineage>
        <taxon>Bacteria</taxon>
        <taxon>Bacillati</taxon>
        <taxon>Actinomycetota</taxon>
        <taxon>Actinomycetes</taxon>
        <taxon>Mycobacteriales</taxon>
        <taxon>Corynebacteriaceae</taxon>
        <taxon>Corynebacterium</taxon>
    </lineage>
</organism>
<dbReference type="Gene3D" id="3.40.50.2000">
    <property type="entry name" value="Glycogen Phosphorylase B"/>
    <property type="match status" value="3"/>
</dbReference>
<dbReference type="RefSeq" id="WP_185176326.1">
    <property type="nucleotide sequence ID" value="NZ_CP059404.1"/>
</dbReference>
<evidence type="ECO:0000259" key="4">
    <source>
        <dbReference type="Pfam" id="PF13439"/>
    </source>
</evidence>
<accession>A0A7G7CQT6</accession>
<feature type="domain" description="Glycosyltransferase subfamily 4-like N-terminal" evidence="4">
    <location>
        <begin position="441"/>
        <end position="524"/>
    </location>
</feature>
<keyword evidence="2 5" id="KW-0808">Transferase</keyword>
<evidence type="ECO:0000256" key="1">
    <source>
        <dbReference type="ARBA" id="ARBA00022676"/>
    </source>
</evidence>
<evidence type="ECO:0000313" key="6">
    <source>
        <dbReference type="Proteomes" id="UP000515743"/>
    </source>
</evidence>
<dbReference type="Pfam" id="PF00534">
    <property type="entry name" value="Glycos_transf_1"/>
    <property type="match status" value="1"/>
</dbReference>
<dbReference type="Proteomes" id="UP000515743">
    <property type="component" value="Chromosome"/>
</dbReference>
<evidence type="ECO:0000256" key="2">
    <source>
        <dbReference type="ARBA" id="ARBA00022679"/>
    </source>
</evidence>
<dbReference type="AlphaFoldDB" id="A0A7G7CQT6"/>
<evidence type="ECO:0000313" key="5">
    <source>
        <dbReference type="EMBL" id="QNE89952.1"/>
    </source>
</evidence>
<reference evidence="5 6" key="1">
    <citation type="submission" date="2020-07" db="EMBL/GenBank/DDBJ databases">
        <title>Complete genome and description of Corynebacterium incognita strain Marseille-Q3630 sp. nov.</title>
        <authorList>
            <person name="Boxberger M."/>
        </authorList>
    </citation>
    <scope>NUCLEOTIDE SEQUENCE [LARGE SCALE GENOMIC DNA]</scope>
    <source>
        <strain evidence="5 6">Marseille-Q3630</strain>
    </source>
</reference>
<evidence type="ECO:0000259" key="3">
    <source>
        <dbReference type="Pfam" id="PF00534"/>
    </source>
</evidence>
<dbReference type="SUPFAM" id="SSF53756">
    <property type="entry name" value="UDP-Glycosyltransferase/glycogen phosphorylase"/>
    <property type="match status" value="2"/>
</dbReference>
<keyword evidence="6" id="KW-1185">Reference proteome</keyword>
<dbReference type="PANTHER" id="PTHR12526">
    <property type="entry name" value="GLYCOSYLTRANSFERASE"/>
    <property type="match status" value="1"/>
</dbReference>
<dbReference type="KEGG" id="cik:H0194_02660"/>
<dbReference type="GO" id="GO:0016757">
    <property type="term" value="F:glycosyltransferase activity"/>
    <property type="evidence" value="ECO:0007669"/>
    <property type="project" value="UniProtKB-KW"/>
</dbReference>
<dbReference type="CDD" id="cd03801">
    <property type="entry name" value="GT4_PimA-like"/>
    <property type="match status" value="1"/>
</dbReference>
<dbReference type="InterPro" id="IPR001296">
    <property type="entry name" value="Glyco_trans_1"/>
</dbReference>
<protein>
    <submittedName>
        <fullName evidence="5">Glycosyltransferase</fullName>
    </submittedName>
</protein>
<dbReference type="InterPro" id="IPR028098">
    <property type="entry name" value="Glyco_trans_4-like_N"/>
</dbReference>
<keyword evidence="1" id="KW-0328">Glycosyltransferase</keyword>